<evidence type="ECO:0000256" key="3">
    <source>
        <dbReference type="ARBA" id="ARBA00047806"/>
    </source>
</evidence>
<dbReference type="InterPro" id="IPR036509">
    <property type="entry name" value="Met_Sox_Rdtase_MsrA_sf"/>
</dbReference>
<gene>
    <name evidence="6" type="ORF">SAMN05216582_11746</name>
</gene>
<comment type="catalytic activity">
    <reaction evidence="4">
        <text>[thioredoxin]-disulfide + L-methionine + H2O = L-methionine (S)-S-oxide + [thioredoxin]-dithiol</text>
        <dbReference type="Rhea" id="RHEA:19993"/>
        <dbReference type="Rhea" id="RHEA-COMP:10698"/>
        <dbReference type="Rhea" id="RHEA-COMP:10700"/>
        <dbReference type="ChEBI" id="CHEBI:15377"/>
        <dbReference type="ChEBI" id="CHEBI:29950"/>
        <dbReference type="ChEBI" id="CHEBI:50058"/>
        <dbReference type="ChEBI" id="CHEBI:57844"/>
        <dbReference type="ChEBI" id="CHEBI:58772"/>
        <dbReference type="EC" id="1.8.4.11"/>
    </reaction>
</comment>
<protein>
    <recommendedName>
        <fullName evidence="1">peptide-methionine (S)-S-oxide reductase</fullName>
        <ecNumber evidence="1">1.8.4.11</ecNumber>
    </recommendedName>
</protein>
<dbReference type="PANTHER" id="PTHR42799:SF2">
    <property type="entry name" value="MITOCHONDRIAL PEPTIDE METHIONINE SULFOXIDE REDUCTASE"/>
    <property type="match status" value="1"/>
</dbReference>
<organism evidence="6 7">
    <name type="scientific">Selenomonas ruminantium</name>
    <dbReference type="NCBI Taxonomy" id="971"/>
    <lineage>
        <taxon>Bacteria</taxon>
        <taxon>Bacillati</taxon>
        <taxon>Bacillota</taxon>
        <taxon>Negativicutes</taxon>
        <taxon>Selenomonadales</taxon>
        <taxon>Selenomonadaceae</taxon>
        <taxon>Selenomonas</taxon>
    </lineage>
</organism>
<dbReference type="SUPFAM" id="SSF55068">
    <property type="entry name" value="Peptide methionine sulfoxide reductase"/>
    <property type="match status" value="1"/>
</dbReference>
<name>A0A1M6V9N3_SELRU</name>
<evidence type="ECO:0000256" key="4">
    <source>
        <dbReference type="ARBA" id="ARBA00048782"/>
    </source>
</evidence>
<dbReference type="AlphaFoldDB" id="A0A1M6V9N3"/>
<evidence type="ECO:0000313" key="6">
    <source>
        <dbReference type="EMBL" id="SHK78159.1"/>
    </source>
</evidence>
<evidence type="ECO:0000256" key="2">
    <source>
        <dbReference type="ARBA" id="ARBA00023002"/>
    </source>
</evidence>
<evidence type="ECO:0000259" key="5">
    <source>
        <dbReference type="Pfam" id="PF01625"/>
    </source>
</evidence>
<feature type="domain" description="Peptide methionine sulphoxide reductase MsrA" evidence="5">
    <location>
        <begin position="8"/>
        <end position="175"/>
    </location>
</feature>
<comment type="catalytic activity">
    <reaction evidence="3">
        <text>L-methionyl-[protein] + [thioredoxin]-disulfide + H2O = L-methionyl-(S)-S-oxide-[protein] + [thioredoxin]-dithiol</text>
        <dbReference type="Rhea" id="RHEA:14217"/>
        <dbReference type="Rhea" id="RHEA-COMP:10698"/>
        <dbReference type="Rhea" id="RHEA-COMP:10700"/>
        <dbReference type="Rhea" id="RHEA-COMP:12313"/>
        <dbReference type="Rhea" id="RHEA-COMP:12315"/>
        <dbReference type="ChEBI" id="CHEBI:15377"/>
        <dbReference type="ChEBI" id="CHEBI:16044"/>
        <dbReference type="ChEBI" id="CHEBI:29950"/>
        <dbReference type="ChEBI" id="CHEBI:44120"/>
        <dbReference type="ChEBI" id="CHEBI:50058"/>
        <dbReference type="EC" id="1.8.4.11"/>
    </reaction>
</comment>
<dbReference type="Gene3D" id="3.30.1060.10">
    <property type="entry name" value="Peptide methionine sulphoxide reductase MsrA"/>
    <property type="match status" value="1"/>
</dbReference>
<reference evidence="6 7" key="1">
    <citation type="submission" date="2016-11" db="EMBL/GenBank/DDBJ databases">
        <authorList>
            <person name="Jaros S."/>
            <person name="Januszkiewicz K."/>
            <person name="Wedrychowicz H."/>
        </authorList>
    </citation>
    <scope>NUCLEOTIDE SEQUENCE [LARGE SCALE GENOMIC DNA]</scope>
    <source>
        <strain evidence="6 7">HD4</strain>
    </source>
</reference>
<dbReference type="OrthoDB" id="4174719at2"/>
<dbReference type="GO" id="GO:0034599">
    <property type="term" value="P:cellular response to oxidative stress"/>
    <property type="evidence" value="ECO:0007669"/>
    <property type="project" value="TreeGrafter"/>
</dbReference>
<dbReference type="GO" id="GO:0005737">
    <property type="term" value="C:cytoplasm"/>
    <property type="evidence" value="ECO:0007669"/>
    <property type="project" value="TreeGrafter"/>
</dbReference>
<sequence>MSVVYTKKIYFSGGDFHELQEVFVHVPGVMAVCTGYINGEGEGNFADIASGKCKAYMGVEVSYDPKKMDLSKLMDLLFAVVNPYVPDGQGKARGEMYRAGVFYASAEDEPQVQLHMNFIANRGKAPDAGDAGLTLNDPNSNPKRARMLCAIAQPLEHFQPAEAEHQDYLPRHPETETYIDFVKLRSYVRF</sequence>
<dbReference type="Proteomes" id="UP000184263">
    <property type="component" value="Unassembled WGS sequence"/>
</dbReference>
<dbReference type="RefSeq" id="WP_073090472.1">
    <property type="nucleotide sequence ID" value="NZ_FRBC01000017.1"/>
</dbReference>
<dbReference type="PANTHER" id="PTHR42799">
    <property type="entry name" value="MITOCHONDRIAL PEPTIDE METHIONINE SULFOXIDE REDUCTASE"/>
    <property type="match status" value="1"/>
</dbReference>
<dbReference type="GO" id="GO:0008113">
    <property type="term" value="F:peptide-methionine (S)-S-oxide reductase activity"/>
    <property type="evidence" value="ECO:0007669"/>
    <property type="project" value="UniProtKB-EC"/>
</dbReference>
<dbReference type="EC" id="1.8.4.11" evidence="1"/>
<dbReference type="InterPro" id="IPR002569">
    <property type="entry name" value="Met_Sox_Rdtase_MsrA_dom"/>
</dbReference>
<evidence type="ECO:0000313" key="7">
    <source>
        <dbReference type="Proteomes" id="UP000184263"/>
    </source>
</evidence>
<evidence type="ECO:0000256" key="1">
    <source>
        <dbReference type="ARBA" id="ARBA00012502"/>
    </source>
</evidence>
<accession>A0A1M6V9N3</accession>
<dbReference type="InterPro" id="IPR050162">
    <property type="entry name" value="MsrA_MetSO_reductase"/>
</dbReference>
<dbReference type="Pfam" id="PF01625">
    <property type="entry name" value="PMSR"/>
    <property type="match status" value="1"/>
</dbReference>
<proteinExistence type="predicted"/>
<dbReference type="EMBL" id="FRBC01000017">
    <property type="protein sequence ID" value="SHK78159.1"/>
    <property type="molecule type" value="Genomic_DNA"/>
</dbReference>
<keyword evidence="2" id="KW-0560">Oxidoreductase</keyword>